<accession>A0A5J6GHL9</accession>
<gene>
    <name evidence="2" type="ORF">CP970_23820</name>
</gene>
<dbReference type="Pfam" id="PF19054">
    <property type="entry name" value="DUF5753"/>
    <property type="match status" value="1"/>
</dbReference>
<feature type="domain" description="DUF5753" evidence="1">
    <location>
        <begin position="3"/>
        <end position="175"/>
    </location>
</feature>
<dbReference type="EMBL" id="CP023699">
    <property type="protein sequence ID" value="QEU93531.1"/>
    <property type="molecule type" value="Genomic_DNA"/>
</dbReference>
<protein>
    <submittedName>
        <fullName evidence="2">DNA-binding protein</fullName>
    </submittedName>
</protein>
<keyword evidence="2" id="KW-0238">DNA-binding</keyword>
<dbReference type="KEGG" id="ska:CP970_23820"/>
<dbReference type="GO" id="GO:0003677">
    <property type="term" value="F:DNA binding"/>
    <property type="evidence" value="ECO:0007669"/>
    <property type="project" value="UniProtKB-KW"/>
</dbReference>
<evidence type="ECO:0000313" key="3">
    <source>
        <dbReference type="Proteomes" id="UP000325529"/>
    </source>
</evidence>
<dbReference type="Proteomes" id="UP000325529">
    <property type="component" value="Chromosome"/>
</dbReference>
<organism evidence="2 3">
    <name type="scientific">Streptomyces kanamyceticus</name>
    <dbReference type="NCBI Taxonomy" id="1967"/>
    <lineage>
        <taxon>Bacteria</taxon>
        <taxon>Bacillati</taxon>
        <taxon>Actinomycetota</taxon>
        <taxon>Actinomycetes</taxon>
        <taxon>Kitasatosporales</taxon>
        <taxon>Streptomycetaceae</taxon>
        <taxon>Streptomyces</taxon>
    </lineage>
</organism>
<dbReference type="InterPro" id="IPR043917">
    <property type="entry name" value="DUF5753"/>
</dbReference>
<evidence type="ECO:0000259" key="1">
    <source>
        <dbReference type="Pfam" id="PF19054"/>
    </source>
</evidence>
<sequence>MQDDFLELTRTTRKSRHYCNDIIWGNLQTPDYARAVLRRVVDFHETPDDIEAGVAARTARAQFMGQENRTYHAVLGEQALRTNLGGVEVMRGQLVRLLDAFELPGLKLGVIPSRAELALFPGHCFSIFDGLSVEVETYSAELIITDKDEVALYEKAFRLLEGSALYGEEARALIEAELSAIS</sequence>
<name>A0A5J6GHL9_STRKN</name>
<proteinExistence type="predicted"/>
<reference evidence="2 3" key="1">
    <citation type="submission" date="2017-09" db="EMBL/GenBank/DDBJ databases">
        <authorList>
            <person name="Lee N."/>
            <person name="Cho B.-K."/>
        </authorList>
    </citation>
    <scope>NUCLEOTIDE SEQUENCE [LARGE SCALE GENOMIC DNA]</scope>
    <source>
        <strain evidence="2 3">ATCC 12853</strain>
    </source>
</reference>
<keyword evidence="3" id="KW-1185">Reference proteome</keyword>
<evidence type="ECO:0000313" key="2">
    <source>
        <dbReference type="EMBL" id="QEU93531.1"/>
    </source>
</evidence>
<dbReference type="AlphaFoldDB" id="A0A5J6GHL9"/>